<name>A0A6J4PX71_9ACTN</name>
<organism evidence="2">
    <name type="scientific">uncultured Rubrobacteraceae bacterium</name>
    <dbReference type="NCBI Taxonomy" id="349277"/>
    <lineage>
        <taxon>Bacteria</taxon>
        <taxon>Bacillati</taxon>
        <taxon>Actinomycetota</taxon>
        <taxon>Rubrobacteria</taxon>
        <taxon>Rubrobacterales</taxon>
        <taxon>Rubrobacteraceae</taxon>
        <taxon>environmental samples</taxon>
    </lineage>
</organism>
<sequence length="27" mass="2910">DAVVEEAALRGGAPYGAHPPYEREQRA</sequence>
<feature type="region of interest" description="Disordered" evidence="1">
    <location>
        <begin position="1"/>
        <end position="27"/>
    </location>
</feature>
<feature type="non-terminal residue" evidence="2">
    <location>
        <position position="27"/>
    </location>
</feature>
<evidence type="ECO:0000313" key="2">
    <source>
        <dbReference type="EMBL" id="CAA9428302.1"/>
    </source>
</evidence>
<accession>A0A6J4PX71</accession>
<gene>
    <name evidence="2" type="ORF">AVDCRST_MAG80-390</name>
</gene>
<reference evidence="2" key="1">
    <citation type="submission" date="2020-02" db="EMBL/GenBank/DDBJ databases">
        <authorList>
            <person name="Meier V. D."/>
        </authorList>
    </citation>
    <scope>NUCLEOTIDE SEQUENCE</scope>
    <source>
        <strain evidence="2">AVDCRST_MAG80</strain>
    </source>
</reference>
<dbReference type="AlphaFoldDB" id="A0A6J4PX71"/>
<feature type="non-terminal residue" evidence="2">
    <location>
        <position position="1"/>
    </location>
</feature>
<protein>
    <submittedName>
        <fullName evidence="2">Uncharacterized protein</fullName>
    </submittedName>
</protein>
<dbReference type="EMBL" id="CADCVC010000035">
    <property type="protein sequence ID" value="CAA9428302.1"/>
    <property type="molecule type" value="Genomic_DNA"/>
</dbReference>
<proteinExistence type="predicted"/>
<evidence type="ECO:0000256" key="1">
    <source>
        <dbReference type="SAM" id="MobiDB-lite"/>
    </source>
</evidence>